<dbReference type="Gene3D" id="2.30.40.10">
    <property type="entry name" value="Urease, subunit C, domain 1"/>
    <property type="match status" value="1"/>
</dbReference>
<dbReference type="RefSeq" id="WP_144200960.1">
    <property type="nucleotide sequence ID" value="NZ_CP097331.1"/>
</dbReference>
<dbReference type="CDD" id="cd01298">
    <property type="entry name" value="ATZ_TRZ_like"/>
    <property type="match status" value="1"/>
</dbReference>
<dbReference type="PANTHER" id="PTHR43794:SF11">
    <property type="entry name" value="AMIDOHYDROLASE-RELATED DOMAIN-CONTAINING PROTEIN"/>
    <property type="match status" value="1"/>
</dbReference>
<dbReference type="SUPFAM" id="SSF51556">
    <property type="entry name" value="Metallo-dependent hydrolases"/>
    <property type="match status" value="1"/>
</dbReference>
<protein>
    <submittedName>
        <fullName evidence="4 5">Amidohydrolase</fullName>
    </submittedName>
</protein>
<dbReference type="EMBL" id="VCIZ01000015">
    <property type="protein sequence ID" value="TSP10447.1"/>
    <property type="molecule type" value="Genomic_DNA"/>
</dbReference>
<evidence type="ECO:0000256" key="1">
    <source>
        <dbReference type="ARBA" id="ARBA00006745"/>
    </source>
</evidence>
<dbReference type="Proteomes" id="UP000318943">
    <property type="component" value="Unassembled WGS sequence"/>
</dbReference>
<dbReference type="Gene3D" id="3.20.20.140">
    <property type="entry name" value="Metal-dependent hydrolases"/>
    <property type="match status" value="1"/>
</dbReference>
<evidence type="ECO:0000313" key="7">
    <source>
        <dbReference type="Proteomes" id="UP001056132"/>
    </source>
</evidence>
<gene>
    <name evidence="4" type="ORF">FGG12_21920</name>
    <name evidence="5" type="ORF">M5D45_28715</name>
</gene>
<evidence type="ECO:0000313" key="6">
    <source>
        <dbReference type="Proteomes" id="UP000318943"/>
    </source>
</evidence>
<accession>A0AAE9I3G1</accession>
<evidence type="ECO:0000313" key="5">
    <source>
        <dbReference type="EMBL" id="URF07039.1"/>
    </source>
</evidence>
<dbReference type="EMBL" id="CP097331">
    <property type="protein sequence ID" value="URF07039.1"/>
    <property type="molecule type" value="Genomic_DNA"/>
</dbReference>
<dbReference type="SUPFAM" id="SSF51338">
    <property type="entry name" value="Composite domain of metallo-dependent hydrolases"/>
    <property type="match status" value="1"/>
</dbReference>
<comment type="similarity">
    <text evidence="1">Belongs to the metallo-dependent hydrolases superfamily. ATZ/TRZ family.</text>
</comment>
<dbReference type="InterPro" id="IPR011059">
    <property type="entry name" value="Metal-dep_hydrolase_composite"/>
</dbReference>
<reference evidence="5" key="2">
    <citation type="journal article" date="2022" name="Microbiol. Resour. Announc.">
        <title>Genome Sequence of Cupriavidus campinensis Strain G5, a Member of a Bacterial Consortium Capable of Polyethylene Degradation.</title>
        <authorList>
            <person name="Schneider B."/>
            <person name="Pfeiffer F."/>
            <person name="Dyall-Smith M."/>
            <person name="Kunte H.J."/>
        </authorList>
    </citation>
    <scope>NUCLEOTIDE SEQUENCE</scope>
    <source>
        <strain evidence="5">G5</strain>
    </source>
</reference>
<feature type="domain" description="Amidohydrolase-related" evidence="3">
    <location>
        <begin position="70"/>
        <end position="441"/>
    </location>
</feature>
<keyword evidence="2" id="KW-0378">Hydrolase</keyword>
<evidence type="ECO:0000259" key="3">
    <source>
        <dbReference type="Pfam" id="PF01979"/>
    </source>
</evidence>
<organism evidence="5 7">
    <name type="scientific">Cupriavidus campinensis</name>
    <dbReference type="NCBI Taxonomy" id="151783"/>
    <lineage>
        <taxon>Bacteria</taxon>
        <taxon>Pseudomonadati</taxon>
        <taxon>Pseudomonadota</taxon>
        <taxon>Betaproteobacteria</taxon>
        <taxon>Burkholderiales</taxon>
        <taxon>Burkholderiaceae</taxon>
        <taxon>Cupriavidus</taxon>
    </lineage>
</organism>
<reference evidence="5" key="3">
    <citation type="submission" date="2022-05" db="EMBL/GenBank/DDBJ databases">
        <authorList>
            <person name="Kunte H.-J."/>
        </authorList>
    </citation>
    <scope>NUCLEOTIDE SEQUENCE</scope>
    <source>
        <strain evidence="5">G5</strain>
    </source>
</reference>
<dbReference type="InterPro" id="IPR050287">
    <property type="entry name" value="MTA/SAH_deaminase"/>
</dbReference>
<dbReference type="KEGG" id="ccam:M5D45_28715"/>
<keyword evidence="6" id="KW-1185">Reference proteome</keyword>
<evidence type="ECO:0000313" key="4">
    <source>
        <dbReference type="EMBL" id="TSP10447.1"/>
    </source>
</evidence>
<dbReference type="Proteomes" id="UP001056132">
    <property type="component" value="Chromosome 2"/>
</dbReference>
<dbReference type="NCBIfam" id="NF009059">
    <property type="entry name" value="PRK12393.1"/>
    <property type="match status" value="1"/>
</dbReference>
<evidence type="ECO:0000256" key="2">
    <source>
        <dbReference type="ARBA" id="ARBA00022801"/>
    </source>
</evidence>
<dbReference type="AlphaFoldDB" id="A0AAE9I3G1"/>
<proteinExistence type="inferred from homology"/>
<dbReference type="Pfam" id="PF01979">
    <property type="entry name" value="Amidohydro_1"/>
    <property type="match status" value="1"/>
</dbReference>
<reference evidence="4 6" key="1">
    <citation type="submission" date="2019-05" db="EMBL/GenBank/DDBJ databases">
        <title>Whole genome sequence analysis of Cupriavidus campinensis S14E4C strain.</title>
        <authorList>
            <person name="Abbaszade G."/>
            <person name="Szabo A."/>
            <person name="Toumi M."/>
            <person name="Toth E."/>
        </authorList>
    </citation>
    <scope>NUCLEOTIDE SEQUENCE [LARGE SCALE GENOMIC DNA]</scope>
    <source>
        <strain evidence="4 6">S14E4C</strain>
    </source>
</reference>
<dbReference type="GO" id="GO:0016810">
    <property type="term" value="F:hydrolase activity, acting on carbon-nitrogen (but not peptide) bonds"/>
    <property type="evidence" value="ECO:0007669"/>
    <property type="project" value="InterPro"/>
</dbReference>
<sequence length="469" mass="49641">MTTPLSPSLRHALQGNLLVRGAAAVMTGRAGAAARAGAVDIRIRDGRIAELAAGLVPGADETVIDATGCVVYPGWVNTHHHLFQNLLKAVPAGMNADLQDWLASVPYPRLARFTPDLFRTAVRLGIAELLLSGTTTCADHHYLYHHGHGAETGDALFEEAEALGMRLVLCRGGAIQSAGDHPGMRATALVPETLDEMLGDIERLKARYHDAAPDGLRRVAVAPTTPTFSLPPVLLREVAGFARGMGLRLHTHLSETDNYVRFCAEKYRCTPVQFVADHDWLGPDVWFAHLVTVTPDEIRLLGSTGTGMAHCPVSNARLGSGIAPVRAMADAGVPVSIGVDGVASNESGSMVHEANFAWLVHRALGGAAQTRVEEVIHWGTAGGAQVLGLPGVGTLAPGQSADLAIYEVGGLRFAGFHDIATAPVAAGEPTPVRDVFVRGRHVVRQGEVVGLDVDKLRREARAALEVLMA</sequence>
<dbReference type="PANTHER" id="PTHR43794">
    <property type="entry name" value="AMINOHYDROLASE SSNA-RELATED"/>
    <property type="match status" value="1"/>
</dbReference>
<dbReference type="InterPro" id="IPR006680">
    <property type="entry name" value="Amidohydro-rel"/>
</dbReference>
<name>A0AAE9I3G1_9BURK</name>
<dbReference type="InterPro" id="IPR032466">
    <property type="entry name" value="Metal_Hydrolase"/>
</dbReference>